<feature type="binding site" evidence="3">
    <location>
        <position position="36"/>
    </location>
    <ligand>
        <name>ATP</name>
        <dbReference type="ChEBI" id="CHEBI:30616"/>
    </ligand>
</feature>
<keyword evidence="4" id="KW-0418">Kinase</keyword>
<keyword evidence="4" id="KW-0723">Serine/threonine-protein kinase</keyword>
<feature type="compositionally biased region" description="Low complexity" evidence="5">
    <location>
        <begin position="310"/>
        <end position="329"/>
    </location>
</feature>
<dbReference type="InterPro" id="IPR011009">
    <property type="entry name" value="Kinase-like_dom_sf"/>
</dbReference>
<dbReference type="Gene3D" id="3.30.200.20">
    <property type="entry name" value="Phosphorylase Kinase, domain 1"/>
    <property type="match status" value="1"/>
</dbReference>
<dbReference type="PANTHER" id="PTHR24055">
    <property type="entry name" value="MITOGEN-ACTIVATED PROTEIN KINASE"/>
    <property type="match status" value="1"/>
</dbReference>
<keyword evidence="4" id="KW-0808">Transferase</keyword>
<keyword evidence="2 3" id="KW-0067">ATP-binding</keyword>
<dbReference type="SMART" id="SM00220">
    <property type="entry name" value="S_TKc"/>
    <property type="match status" value="1"/>
</dbReference>
<evidence type="ECO:0000256" key="5">
    <source>
        <dbReference type="SAM" id="MobiDB-lite"/>
    </source>
</evidence>
<keyword evidence="8" id="KW-1185">Reference proteome</keyword>
<dbReference type="Gene3D" id="1.10.510.10">
    <property type="entry name" value="Transferase(Phosphotransferase) domain 1"/>
    <property type="match status" value="1"/>
</dbReference>
<sequence>MALERDYEVLKQLGEGAFGKVYKAQHRGTGDVVAVKQIKLGSRSWDEALKSMELQALKALRHPFIVRLRELMRSPQDGSLYYVFEFLGSDLFRHIREHPNGLEEPRAAELSRQLLSALGHMHQLGFFHRDVKPENILFDVPSSTIRLADFGETRSLRARPPFTDYVGTRWYRAPECLLRFRAYSSPVDVWAAGLVLAEMLRGSALFCGSSAIDQLYKVFQVLGSSGTSDWPEFRQLAGEMRFRLPDGQGCGLGRCLPGCSPLAQAAVGEILVPNPRRRPAAKRAPAAPYCPGLGALLGPVPPGGALGPVSPAASSAIRPPPGLHLLLPEPRGPAGGGTADPRARPAPRGGPRAADGGAPRSFGENAGGMPEQRTTLLIRNLQRPLRSDHTEYPDLAAHE</sequence>
<dbReference type="Proteomes" id="UP001189429">
    <property type="component" value="Unassembled WGS sequence"/>
</dbReference>
<dbReference type="InterPro" id="IPR017441">
    <property type="entry name" value="Protein_kinase_ATP_BS"/>
</dbReference>
<dbReference type="Pfam" id="PF00069">
    <property type="entry name" value="Pkinase"/>
    <property type="match status" value="1"/>
</dbReference>
<dbReference type="InterPro" id="IPR008271">
    <property type="entry name" value="Ser/Thr_kinase_AS"/>
</dbReference>
<dbReference type="PROSITE" id="PS00108">
    <property type="entry name" value="PROTEIN_KINASE_ST"/>
    <property type="match status" value="1"/>
</dbReference>
<evidence type="ECO:0000259" key="6">
    <source>
        <dbReference type="PROSITE" id="PS50011"/>
    </source>
</evidence>
<evidence type="ECO:0000256" key="2">
    <source>
        <dbReference type="ARBA" id="ARBA00022840"/>
    </source>
</evidence>
<feature type="domain" description="Protein kinase" evidence="6">
    <location>
        <begin position="7"/>
        <end position="290"/>
    </location>
</feature>
<evidence type="ECO:0000256" key="4">
    <source>
        <dbReference type="RuleBase" id="RU000304"/>
    </source>
</evidence>
<reference evidence="7" key="1">
    <citation type="submission" date="2023-10" db="EMBL/GenBank/DDBJ databases">
        <authorList>
            <person name="Chen Y."/>
            <person name="Shah S."/>
            <person name="Dougan E. K."/>
            <person name="Thang M."/>
            <person name="Chan C."/>
        </authorList>
    </citation>
    <scope>NUCLEOTIDE SEQUENCE [LARGE SCALE GENOMIC DNA]</scope>
</reference>
<dbReference type="EMBL" id="CAUYUJ010015320">
    <property type="protein sequence ID" value="CAK0852525.1"/>
    <property type="molecule type" value="Genomic_DNA"/>
</dbReference>
<accession>A0ABN9U4G2</accession>
<feature type="region of interest" description="Disordered" evidence="5">
    <location>
        <begin position="380"/>
        <end position="399"/>
    </location>
</feature>
<dbReference type="InterPro" id="IPR050117">
    <property type="entry name" value="MAPK"/>
</dbReference>
<evidence type="ECO:0000256" key="3">
    <source>
        <dbReference type="PROSITE-ProRule" id="PRU10141"/>
    </source>
</evidence>
<feature type="compositionally biased region" description="Low complexity" evidence="5">
    <location>
        <begin position="346"/>
        <end position="360"/>
    </location>
</feature>
<evidence type="ECO:0000313" key="8">
    <source>
        <dbReference type="Proteomes" id="UP001189429"/>
    </source>
</evidence>
<comment type="similarity">
    <text evidence="4">Belongs to the protein kinase superfamily.</text>
</comment>
<proteinExistence type="inferred from homology"/>
<dbReference type="SUPFAM" id="SSF56112">
    <property type="entry name" value="Protein kinase-like (PK-like)"/>
    <property type="match status" value="1"/>
</dbReference>
<comment type="caution">
    <text evidence="7">The sequence shown here is derived from an EMBL/GenBank/DDBJ whole genome shotgun (WGS) entry which is preliminary data.</text>
</comment>
<name>A0ABN9U4G2_9DINO</name>
<keyword evidence="1 3" id="KW-0547">Nucleotide-binding</keyword>
<feature type="region of interest" description="Disordered" evidence="5">
    <location>
        <begin position="310"/>
        <end position="375"/>
    </location>
</feature>
<dbReference type="PROSITE" id="PS00107">
    <property type="entry name" value="PROTEIN_KINASE_ATP"/>
    <property type="match status" value="1"/>
</dbReference>
<feature type="compositionally biased region" description="Basic and acidic residues" evidence="5">
    <location>
        <begin position="385"/>
        <end position="399"/>
    </location>
</feature>
<organism evidence="7 8">
    <name type="scientific">Prorocentrum cordatum</name>
    <dbReference type="NCBI Taxonomy" id="2364126"/>
    <lineage>
        <taxon>Eukaryota</taxon>
        <taxon>Sar</taxon>
        <taxon>Alveolata</taxon>
        <taxon>Dinophyceae</taxon>
        <taxon>Prorocentrales</taxon>
        <taxon>Prorocentraceae</taxon>
        <taxon>Prorocentrum</taxon>
    </lineage>
</organism>
<evidence type="ECO:0000313" key="7">
    <source>
        <dbReference type="EMBL" id="CAK0852525.1"/>
    </source>
</evidence>
<protein>
    <recommendedName>
        <fullName evidence="6">Protein kinase domain-containing protein</fullName>
    </recommendedName>
</protein>
<dbReference type="InterPro" id="IPR000719">
    <property type="entry name" value="Prot_kinase_dom"/>
</dbReference>
<evidence type="ECO:0000256" key="1">
    <source>
        <dbReference type="ARBA" id="ARBA00022741"/>
    </source>
</evidence>
<gene>
    <name evidence="7" type="ORF">PCOR1329_LOCUS44277</name>
</gene>
<dbReference type="PROSITE" id="PS50011">
    <property type="entry name" value="PROTEIN_KINASE_DOM"/>
    <property type="match status" value="1"/>
</dbReference>